<dbReference type="GO" id="GO:0016757">
    <property type="term" value="F:glycosyltransferase activity"/>
    <property type="evidence" value="ECO:0007669"/>
    <property type="project" value="UniProtKB-KW"/>
</dbReference>
<dbReference type="InterPro" id="IPR000836">
    <property type="entry name" value="PRTase_dom"/>
</dbReference>
<dbReference type="SUPFAM" id="SSF53271">
    <property type="entry name" value="PRTase-like"/>
    <property type="match status" value="1"/>
</dbReference>
<comment type="caution">
    <text evidence="1">The sequence shown here is derived from an EMBL/GenBank/DDBJ whole genome shotgun (WGS) entry which is preliminary data.</text>
</comment>
<dbReference type="EMBL" id="JBHSWV010000005">
    <property type="protein sequence ID" value="MFC6763588.1"/>
    <property type="molecule type" value="Genomic_DNA"/>
</dbReference>
<dbReference type="Proteomes" id="UP001596383">
    <property type="component" value="Unassembled WGS sequence"/>
</dbReference>
<reference evidence="1 2" key="1">
    <citation type="journal article" date="2019" name="Int. J. Syst. Evol. Microbiol.">
        <title>The Global Catalogue of Microorganisms (GCM) 10K type strain sequencing project: providing services to taxonomists for standard genome sequencing and annotation.</title>
        <authorList>
            <consortium name="The Broad Institute Genomics Platform"/>
            <consortium name="The Broad Institute Genome Sequencing Center for Infectious Disease"/>
            <person name="Wu L."/>
            <person name="Ma J."/>
        </authorList>
    </citation>
    <scope>NUCLEOTIDE SEQUENCE [LARGE SCALE GENOMIC DNA]</scope>
    <source>
        <strain evidence="1 2">LMG 29247</strain>
    </source>
</reference>
<dbReference type="Gene3D" id="3.40.50.2020">
    <property type="match status" value="1"/>
</dbReference>
<keyword evidence="1" id="KW-0808">Transferase</keyword>
<feature type="non-terminal residue" evidence="1">
    <location>
        <position position="1"/>
    </location>
</feature>
<name>A0ABD5SER2_9EURY</name>
<sequence length="48" mass="5156">EALREAGATVERALVVVDREEGGRENIEDAGVEMEALVTASELLADRD</sequence>
<evidence type="ECO:0000313" key="1">
    <source>
        <dbReference type="EMBL" id="MFC6763588.1"/>
    </source>
</evidence>
<gene>
    <name evidence="1" type="ORF">ACFQE6_00365</name>
</gene>
<dbReference type="CDD" id="cd06223">
    <property type="entry name" value="PRTases_typeI"/>
    <property type="match status" value="1"/>
</dbReference>
<keyword evidence="2" id="KW-1185">Reference proteome</keyword>
<dbReference type="AlphaFoldDB" id="A0ABD5SER2"/>
<dbReference type="InterPro" id="IPR029057">
    <property type="entry name" value="PRTase-like"/>
</dbReference>
<accession>A0ABD5SER2</accession>
<protein>
    <submittedName>
        <fullName evidence="1">Orotate phosphoribosyltransferase</fullName>
    </submittedName>
</protein>
<organism evidence="1 2">
    <name type="scientific">Natrinema soli</name>
    <dbReference type="NCBI Taxonomy" id="1930624"/>
    <lineage>
        <taxon>Archaea</taxon>
        <taxon>Methanobacteriati</taxon>
        <taxon>Methanobacteriota</taxon>
        <taxon>Stenosarchaea group</taxon>
        <taxon>Halobacteria</taxon>
        <taxon>Halobacteriales</taxon>
        <taxon>Natrialbaceae</taxon>
        <taxon>Natrinema</taxon>
    </lineage>
</organism>
<proteinExistence type="predicted"/>
<keyword evidence="1" id="KW-0328">Glycosyltransferase</keyword>
<evidence type="ECO:0000313" key="2">
    <source>
        <dbReference type="Proteomes" id="UP001596383"/>
    </source>
</evidence>